<comment type="subcellular location">
    <subcellularLocation>
        <location evidence="1 12">Cell outer membrane</location>
        <topology evidence="1 12">Multi-pass membrane protein</topology>
    </subcellularLocation>
</comment>
<evidence type="ECO:0000259" key="15">
    <source>
        <dbReference type="Pfam" id="PF07715"/>
    </source>
</evidence>
<keyword evidence="16" id="KW-0675">Receptor</keyword>
<evidence type="ECO:0000256" key="3">
    <source>
        <dbReference type="ARBA" id="ARBA00022452"/>
    </source>
</evidence>
<dbReference type="PROSITE" id="PS01156">
    <property type="entry name" value="TONB_DEPENDENT_REC_2"/>
    <property type="match status" value="1"/>
</dbReference>
<proteinExistence type="inferred from homology"/>
<dbReference type="RefSeq" id="WP_345214287.1">
    <property type="nucleotide sequence ID" value="NZ_BAABFT010000029.1"/>
</dbReference>
<evidence type="ECO:0000256" key="7">
    <source>
        <dbReference type="ARBA" id="ARBA00023004"/>
    </source>
</evidence>
<evidence type="ECO:0000313" key="16">
    <source>
        <dbReference type="EMBL" id="GAA4341203.1"/>
    </source>
</evidence>
<keyword evidence="7" id="KW-0408">Iron</keyword>
<dbReference type="Pfam" id="PF07715">
    <property type="entry name" value="Plug"/>
    <property type="match status" value="1"/>
</dbReference>
<dbReference type="InterPro" id="IPR012910">
    <property type="entry name" value="Plug_dom"/>
</dbReference>
<keyword evidence="4" id="KW-0410">Iron transport</keyword>
<dbReference type="PANTHER" id="PTHR32552:SF81">
    <property type="entry name" value="TONB-DEPENDENT OUTER MEMBRANE RECEPTOR"/>
    <property type="match status" value="1"/>
</dbReference>
<evidence type="ECO:0000256" key="6">
    <source>
        <dbReference type="ARBA" id="ARBA00022729"/>
    </source>
</evidence>
<evidence type="ECO:0000256" key="4">
    <source>
        <dbReference type="ARBA" id="ARBA00022496"/>
    </source>
</evidence>
<evidence type="ECO:0000256" key="5">
    <source>
        <dbReference type="ARBA" id="ARBA00022692"/>
    </source>
</evidence>
<keyword evidence="5 12" id="KW-0812">Transmembrane</keyword>
<keyword evidence="17" id="KW-1185">Reference proteome</keyword>
<keyword evidence="3 12" id="KW-1134">Transmembrane beta strand</keyword>
<dbReference type="PANTHER" id="PTHR32552">
    <property type="entry name" value="FERRICHROME IRON RECEPTOR-RELATED"/>
    <property type="match status" value="1"/>
</dbReference>
<dbReference type="SUPFAM" id="SSF49464">
    <property type="entry name" value="Carboxypeptidase regulatory domain-like"/>
    <property type="match status" value="1"/>
</dbReference>
<evidence type="ECO:0000256" key="11">
    <source>
        <dbReference type="ARBA" id="ARBA00023237"/>
    </source>
</evidence>
<keyword evidence="6" id="KW-0732">Signal</keyword>
<feature type="domain" description="TonB-dependent receptor-like beta-barrel" evidence="14">
    <location>
        <begin position="285"/>
        <end position="752"/>
    </location>
</feature>
<evidence type="ECO:0000256" key="9">
    <source>
        <dbReference type="ARBA" id="ARBA00023077"/>
    </source>
</evidence>
<dbReference type="InterPro" id="IPR008969">
    <property type="entry name" value="CarboxyPept-like_regulatory"/>
</dbReference>
<dbReference type="InterPro" id="IPR000531">
    <property type="entry name" value="Beta-barrel_TonB"/>
</dbReference>
<keyword evidence="11 12" id="KW-0998">Cell outer membrane</keyword>
<evidence type="ECO:0000256" key="12">
    <source>
        <dbReference type="PROSITE-ProRule" id="PRU01360"/>
    </source>
</evidence>
<keyword evidence="8" id="KW-0406">Ion transport</keyword>
<dbReference type="PROSITE" id="PS52016">
    <property type="entry name" value="TONB_DEPENDENT_REC_3"/>
    <property type="match status" value="1"/>
</dbReference>
<comment type="caution">
    <text evidence="16">The sequence shown here is derived from an EMBL/GenBank/DDBJ whole genome shotgun (WGS) entry which is preliminary data.</text>
</comment>
<gene>
    <name evidence="16" type="ORF">GCM10023149_53280</name>
</gene>
<dbReference type="EMBL" id="BAABFT010000029">
    <property type="protein sequence ID" value="GAA4341203.1"/>
    <property type="molecule type" value="Genomic_DNA"/>
</dbReference>
<dbReference type="Gene3D" id="2.60.40.1120">
    <property type="entry name" value="Carboxypeptidase-like, regulatory domain"/>
    <property type="match status" value="1"/>
</dbReference>
<evidence type="ECO:0000313" key="17">
    <source>
        <dbReference type="Proteomes" id="UP001500582"/>
    </source>
</evidence>
<name>A0ABP8HM07_9SPHI</name>
<dbReference type="Proteomes" id="UP001500582">
    <property type="component" value="Unassembled WGS sequence"/>
</dbReference>
<reference evidence="17" key="1">
    <citation type="journal article" date="2019" name="Int. J. Syst. Evol. Microbiol.">
        <title>The Global Catalogue of Microorganisms (GCM) 10K type strain sequencing project: providing services to taxonomists for standard genome sequencing and annotation.</title>
        <authorList>
            <consortium name="The Broad Institute Genomics Platform"/>
            <consortium name="The Broad Institute Genome Sequencing Center for Infectious Disease"/>
            <person name="Wu L."/>
            <person name="Ma J."/>
        </authorList>
    </citation>
    <scope>NUCLEOTIDE SEQUENCE [LARGE SCALE GENOMIC DNA]</scope>
    <source>
        <strain evidence="17">JCM 17705</strain>
    </source>
</reference>
<dbReference type="Pfam" id="PF00593">
    <property type="entry name" value="TonB_dep_Rec_b-barrel"/>
    <property type="match status" value="1"/>
</dbReference>
<evidence type="ECO:0000259" key="14">
    <source>
        <dbReference type="Pfam" id="PF00593"/>
    </source>
</evidence>
<evidence type="ECO:0000256" key="10">
    <source>
        <dbReference type="ARBA" id="ARBA00023136"/>
    </source>
</evidence>
<dbReference type="InterPro" id="IPR010917">
    <property type="entry name" value="TonB_rcpt_CS"/>
</dbReference>
<keyword evidence="9 13" id="KW-0798">TonB box</keyword>
<evidence type="ECO:0000256" key="2">
    <source>
        <dbReference type="ARBA" id="ARBA00022448"/>
    </source>
</evidence>
<dbReference type="SUPFAM" id="SSF56935">
    <property type="entry name" value="Porins"/>
    <property type="match status" value="1"/>
</dbReference>
<organism evidence="16 17">
    <name type="scientific">Mucilaginibacter gynuensis</name>
    <dbReference type="NCBI Taxonomy" id="1302236"/>
    <lineage>
        <taxon>Bacteria</taxon>
        <taxon>Pseudomonadati</taxon>
        <taxon>Bacteroidota</taxon>
        <taxon>Sphingobacteriia</taxon>
        <taxon>Sphingobacteriales</taxon>
        <taxon>Sphingobacteriaceae</taxon>
        <taxon>Mucilaginibacter</taxon>
    </lineage>
</organism>
<sequence length="788" mass="87024">MNKKITLTIGCLFLYVSLFAQTLVSIKGKITDTKGAAIPAASIFFLNTNYGTSANKNGEFTIGSIPAGKYTIRVSALDYATLNQMVTIADGQGDLQLQLSPADRQLDAVTVTAQKQEEDPQKLPLSISTISAKKVQDYKLWNIRDITAIVPNLNSANPGDNRNVTGIRGIATTSYDPAVATYIDGVNQFSLDTYIAQLQDIERIEVLRGPQGTLYGRNAMGGVINIITKQPTNDTHGFAGIDYGNYNQQRYNLGLRTPLIKDKLFLGVAGLFTRQNGFYHNDFNNSRFDDQHSFTGNYYLKYLANSKLSLTLNVKHAANRNNGTFPLAISPADALATPFVLNQNTTTQLVDNTFNSSLSVNYSGTQFNFTSQSAYQSNYRYYKTPIDGDFSPIDGISVVNNYGSNWNKVQVGTQEFRFSSPASSTSAFKWIAGTYGFYQYNPVKQGTYFGQDAAYIDPNAVPNSTLLNINTLKSYGVALFGQGTYSITEKLDATIGLRYDYEHKKQFINGQFIIGNDEPMIIRSDTSSKAHFTALSPKASLQYHVNTTSGIYGSYNRGFRAGGISQLASDPSQGALYAYKPEFSNNFEIGSKNTFLNNRLRFNVALFYIRVADAQVPTLITPELLTVTRNAGKLRSKGVEAELAFAPLKGLEAEYNFGYTDAKYTNLVVGGNGTEVNLSGNRQVYTPRITSMLALQYGYEIGGSQNIKLVARGEWRYLGSQYYDLANQIEQKGFSVFNTRAGISSKRLDVFFWESNIGNKRYIDYAYDFGASHLGTPRIYGVSVAGKF</sequence>
<keyword evidence="2 12" id="KW-0813">Transport</keyword>
<dbReference type="Gene3D" id="2.40.170.20">
    <property type="entry name" value="TonB-dependent receptor, beta-barrel domain"/>
    <property type="match status" value="1"/>
</dbReference>
<dbReference type="InterPro" id="IPR039426">
    <property type="entry name" value="TonB-dep_rcpt-like"/>
</dbReference>
<evidence type="ECO:0000256" key="8">
    <source>
        <dbReference type="ARBA" id="ARBA00023065"/>
    </source>
</evidence>
<dbReference type="InterPro" id="IPR036942">
    <property type="entry name" value="Beta-barrel_TonB_sf"/>
</dbReference>
<evidence type="ECO:0000256" key="1">
    <source>
        <dbReference type="ARBA" id="ARBA00004571"/>
    </source>
</evidence>
<protein>
    <submittedName>
        <fullName evidence="16">TonB-dependent receptor</fullName>
    </submittedName>
</protein>
<keyword evidence="10 12" id="KW-0472">Membrane</keyword>
<evidence type="ECO:0000256" key="13">
    <source>
        <dbReference type="RuleBase" id="RU003357"/>
    </source>
</evidence>
<accession>A0ABP8HM07</accession>
<dbReference type="CDD" id="cd01347">
    <property type="entry name" value="ligand_gated_channel"/>
    <property type="match status" value="1"/>
</dbReference>
<comment type="similarity">
    <text evidence="12 13">Belongs to the TonB-dependent receptor family.</text>
</comment>
<dbReference type="Pfam" id="PF13715">
    <property type="entry name" value="CarbopepD_reg_2"/>
    <property type="match status" value="1"/>
</dbReference>
<feature type="domain" description="TonB-dependent receptor plug" evidence="15">
    <location>
        <begin position="120"/>
        <end position="223"/>
    </location>
</feature>